<feature type="domain" description="GmrSD restriction endonucleases N-terminal" evidence="1">
    <location>
        <begin position="20"/>
        <end position="234"/>
    </location>
</feature>
<dbReference type="InterPro" id="IPR004919">
    <property type="entry name" value="GmrSD_N"/>
</dbReference>
<evidence type="ECO:0000313" key="3">
    <source>
        <dbReference type="EMBL" id="SFG57801.1"/>
    </source>
</evidence>
<dbReference type="Proteomes" id="UP000199229">
    <property type="component" value="Unassembled WGS sequence"/>
</dbReference>
<dbReference type="AlphaFoldDB" id="A0A1I2T6A2"/>
<name>A0A1I2T6A2_9HYPH</name>
<keyword evidence="4" id="KW-1185">Reference proteome</keyword>
<evidence type="ECO:0000259" key="2">
    <source>
        <dbReference type="Pfam" id="PF07510"/>
    </source>
</evidence>
<proteinExistence type="predicted"/>
<dbReference type="EMBL" id="FOPM01000006">
    <property type="protein sequence ID" value="SFG57801.1"/>
    <property type="molecule type" value="Genomic_DNA"/>
</dbReference>
<gene>
    <name evidence="3" type="ORF">SAMN05192565_1063</name>
</gene>
<dbReference type="InterPro" id="IPR011089">
    <property type="entry name" value="GmrSD_C"/>
</dbReference>
<evidence type="ECO:0008006" key="5">
    <source>
        <dbReference type="Google" id="ProtNLM"/>
    </source>
</evidence>
<dbReference type="PANTHER" id="PTHR35149:SF2">
    <property type="entry name" value="DUF262 DOMAIN-CONTAINING PROTEIN"/>
    <property type="match status" value="1"/>
</dbReference>
<feature type="domain" description="GmrSD restriction endonucleases C-terminal" evidence="2">
    <location>
        <begin position="424"/>
        <end position="580"/>
    </location>
</feature>
<evidence type="ECO:0000313" key="4">
    <source>
        <dbReference type="Proteomes" id="UP000199229"/>
    </source>
</evidence>
<accession>A0A1I2T6A2</accession>
<sequence>MTTTQTIESQDITVGGVFQSFYSVPNYQREYVWKTAQVEQLLTDILGEMPAQPQEGPPPEYFIGSIVVCPNGHGVLDLIDGQQRMTTLFVVLCAIRDRLEALGDTVETPVHGQLSSQSMDDWGKSSHRYRLDLQYEDAQGVLADLVGRKQVAGKLGTNSAENIVGAHATASQFLAREFGDDAGRVRAFYAYLINRVKLIRIKTDGVTKALKIFETVNDRGVSLDSMDLLKNLLFVRTKQVEFGKLKAVWDDLQAELRRSGEKPLRFLRYFIFSRYAVEQLREDDIYDWLKKNEAKVGFGTEAVPFARELVAAAKAYTRFLAGQGEDGQARPALQSMRILGGSAARQHLILLLAARHLPSDLFDRLAREIENLFFTYVLTREPTRDFERDFARWAAEVTSVHTAEDLEALVERRFKPARAALATRFSEAFGRLGAKDLQAYRLRYVLAKLTQAVELNAYGETEGTRWLGKYAESSAYEIEHIHPVTAGPECVAEFGDGSGTMTQRLGNLVLVEQGINAALGNRPFSQKLPVYTQSQLLLTRAITEKPKVGVNTRINAAVSELESFGSWTPVEVEARQSQLSSLARAVWDVPGPTPAGPGTQA</sequence>
<reference evidence="4" key="1">
    <citation type="submission" date="2016-10" db="EMBL/GenBank/DDBJ databases">
        <authorList>
            <person name="Varghese N."/>
            <person name="Submissions S."/>
        </authorList>
    </citation>
    <scope>NUCLEOTIDE SEQUENCE [LARGE SCALE GENOMIC DNA]</scope>
    <source>
        <strain evidence="4">Gh-105</strain>
    </source>
</reference>
<dbReference type="Pfam" id="PF07510">
    <property type="entry name" value="GmrSD_C"/>
    <property type="match status" value="1"/>
</dbReference>
<dbReference type="Pfam" id="PF03235">
    <property type="entry name" value="GmrSD_N"/>
    <property type="match status" value="1"/>
</dbReference>
<dbReference type="STRING" id="582675.SAMN05192565_1063"/>
<evidence type="ECO:0000259" key="1">
    <source>
        <dbReference type="Pfam" id="PF03235"/>
    </source>
</evidence>
<dbReference type="OrthoDB" id="9798761at2"/>
<protein>
    <recommendedName>
        <fullName evidence="5">DUF262 domain-containing protein</fullName>
    </recommendedName>
</protein>
<organism evidence="3 4">
    <name type="scientific">Methylobacterium gossipiicola</name>
    <dbReference type="NCBI Taxonomy" id="582675"/>
    <lineage>
        <taxon>Bacteria</taxon>
        <taxon>Pseudomonadati</taxon>
        <taxon>Pseudomonadota</taxon>
        <taxon>Alphaproteobacteria</taxon>
        <taxon>Hyphomicrobiales</taxon>
        <taxon>Methylobacteriaceae</taxon>
        <taxon>Methylobacterium</taxon>
    </lineage>
</organism>
<dbReference type="PANTHER" id="PTHR35149">
    <property type="entry name" value="SLL5132 PROTEIN"/>
    <property type="match status" value="1"/>
</dbReference>
<dbReference type="RefSeq" id="WP_091970142.1">
    <property type="nucleotide sequence ID" value="NZ_FOPM01000006.1"/>
</dbReference>